<sequence length="114" mass="12326">MEIVEGRIGLSDIIRHFHRPDDFPRFVTFRIISSGIRPARRAAPPGLTLSTNTGLSPDTFMPYPVASLFTVTTSVCIAIDPLAGDSRRNVATHTYVYGGAHIPINSAGTSLTND</sequence>
<dbReference type="AlphaFoldDB" id="A0A8W7PA10"/>
<name>A0A8W7PA10_ANOCL</name>
<accession>A0A8W7PA10</accession>
<protein>
    <submittedName>
        <fullName evidence="1">Uncharacterized protein</fullName>
    </submittedName>
</protein>
<organism evidence="1">
    <name type="scientific">Anopheles coluzzii</name>
    <name type="common">African malaria mosquito</name>
    <dbReference type="NCBI Taxonomy" id="1518534"/>
    <lineage>
        <taxon>Eukaryota</taxon>
        <taxon>Metazoa</taxon>
        <taxon>Ecdysozoa</taxon>
        <taxon>Arthropoda</taxon>
        <taxon>Hexapoda</taxon>
        <taxon>Insecta</taxon>
        <taxon>Pterygota</taxon>
        <taxon>Neoptera</taxon>
        <taxon>Endopterygota</taxon>
        <taxon>Diptera</taxon>
        <taxon>Nematocera</taxon>
        <taxon>Culicoidea</taxon>
        <taxon>Culicidae</taxon>
        <taxon>Anophelinae</taxon>
        <taxon>Anopheles</taxon>
    </lineage>
</organism>
<evidence type="ECO:0000313" key="1">
    <source>
        <dbReference type="EnsemblMetazoa" id="ACOM027533-PA.1"/>
    </source>
</evidence>
<dbReference type="EnsemblMetazoa" id="ACOM027533-RA">
    <property type="protein sequence ID" value="ACOM027533-PA.1"/>
    <property type="gene ID" value="ACOM027533"/>
</dbReference>
<proteinExistence type="predicted"/>
<reference evidence="1" key="1">
    <citation type="submission" date="2022-08" db="UniProtKB">
        <authorList>
            <consortium name="EnsemblMetazoa"/>
        </authorList>
    </citation>
    <scope>IDENTIFICATION</scope>
</reference>
<dbReference type="Proteomes" id="UP000075882">
    <property type="component" value="Unassembled WGS sequence"/>
</dbReference>